<keyword evidence="3" id="KW-1185">Reference proteome</keyword>
<feature type="chain" id="PRO_5046880052" evidence="1">
    <location>
        <begin position="30"/>
        <end position="123"/>
    </location>
</feature>
<reference evidence="2" key="1">
    <citation type="submission" date="2022-10" db="EMBL/GenBank/DDBJ databases">
        <title>Roseovarius pelagicus sp. nov., isolated from Arctic seawater.</title>
        <authorList>
            <person name="Hong Y.W."/>
            <person name="Hwang C.Y."/>
        </authorList>
    </citation>
    <scope>NUCLEOTIDE SEQUENCE</scope>
    <source>
        <strain evidence="2">HL-MP18</strain>
    </source>
</reference>
<dbReference type="EMBL" id="CP106738">
    <property type="protein sequence ID" value="UXX83398.1"/>
    <property type="molecule type" value="Genomic_DNA"/>
</dbReference>
<gene>
    <name evidence="2" type="ORF">N7U68_01545</name>
</gene>
<proteinExistence type="predicted"/>
<evidence type="ECO:0000313" key="3">
    <source>
        <dbReference type="Proteomes" id="UP001064087"/>
    </source>
</evidence>
<dbReference type="Proteomes" id="UP001064087">
    <property type="component" value="Chromosome"/>
</dbReference>
<accession>A0ABY6DEK2</accession>
<evidence type="ECO:0000256" key="1">
    <source>
        <dbReference type="SAM" id="SignalP"/>
    </source>
</evidence>
<organism evidence="2 3">
    <name type="scientific">Roseovarius pelagicus</name>
    <dbReference type="NCBI Taxonomy" id="2980108"/>
    <lineage>
        <taxon>Bacteria</taxon>
        <taxon>Pseudomonadati</taxon>
        <taxon>Pseudomonadota</taxon>
        <taxon>Alphaproteobacteria</taxon>
        <taxon>Rhodobacterales</taxon>
        <taxon>Roseobacteraceae</taxon>
        <taxon>Roseovarius</taxon>
    </lineage>
</organism>
<sequence>MTFSNFTLHRIFGAAALFFAIQCASGAAAGDAQLADYHSHKWGGSCNSADSFAVKMRNASGNRRIDLKVCLERKDGTWTCYSSRNIAPGKVVPSYWSFSVCDGTGNYKWWDHVTGSGQKFGNP</sequence>
<keyword evidence="1" id="KW-0732">Signal</keyword>
<feature type="signal peptide" evidence="1">
    <location>
        <begin position="1"/>
        <end position="29"/>
    </location>
</feature>
<evidence type="ECO:0000313" key="2">
    <source>
        <dbReference type="EMBL" id="UXX83398.1"/>
    </source>
</evidence>
<dbReference type="RefSeq" id="WP_165192480.1">
    <property type="nucleotide sequence ID" value="NZ_CP106738.1"/>
</dbReference>
<protein>
    <submittedName>
        <fullName evidence="2">Uncharacterized protein</fullName>
    </submittedName>
</protein>
<name>A0ABY6DEK2_9RHOB</name>